<feature type="compositionally biased region" description="Low complexity" evidence="1">
    <location>
        <begin position="800"/>
        <end position="817"/>
    </location>
</feature>
<feature type="region of interest" description="Disordered" evidence="1">
    <location>
        <begin position="204"/>
        <end position="266"/>
    </location>
</feature>
<feature type="compositionally biased region" description="Polar residues" evidence="1">
    <location>
        <begin position="135"/>
        <end position="147"/>
    </location>
</feature>
<feature type="region of interest" description="Disordered" evidence="1">
    <location>
        <begin position="1"/>
        <end position="77"/>
    </location>
</feature>
<gene>
    <name evidence="2" type="ORF">HII31_13603</name>
</gene>
<feature type="compositionally biased region" description="Polar residues" evidence="1">
    <location>
        <begin position="7"/>
        <end position="18"/>
    </location>
</feature>
<evidence type="ECO:0000313" key="3">
    <source>
        <dbReference type="Proteomes" id="UP000660729"/>
    </source>
</evidence>
<feature type="compositionally biased region" description="Polar residues" evidence="1">
    <location>
        <begin position="236"/>
        <end position="245"/>
    </location>
</feature>
<feature type="compositionally biased region" description="Basic and acidic residues" evidence="1">
    <location>
        <begin position="761"/>
        <end position="776"/>
    </location>
</feature>
<dbReference type="EMBL" id="JABCIY010000344">
    <property type="protein sequence ID" value="KAF7184980.1"/>
    <property type="molecule type" value="Genomic_DNA"/>
</dbReference>
<feature type="region of interest" description="Disordered" evidence="1">
    <location>
        <begin position="855"/>
        <end position="997"/>
    </location>
</feature>
<sequence length="1028" mass="111174">MDRGVSPSPSNSAHNSQDLGRPRRSVASYRLFPIVEPTPQASPVTLQRNTLSRASAGSSRRRSSSLDHGARRALLASGQTTLPATIFSAGRKGSLPELRPLRSARDRDYASRPPSRRALKSASDIRAQADENAHNRSNSAPGESFGSNGKMANDVVQYHVNAHVAQEFSGRQRFTAVPHDINQNQVQGQRHRAKPKPNLRIAIAKNEKDESQPPPPPPKSPRHWKDEKSPKRDSHSPISPTTVSSYLDPPQTPHHQPKTAQQLPIVPLTGGVKVRELTVSSISARPRTASEQSPKMRDAGSTTLQTPASKFSAFPTISRPKTSNGPVPSSSTRTSSLPPKRSLINLRQNNVSTVNISRPLASPAFVPSVFANEPRPWSRNQTYNDNVPSTPKQDQRPANTNQEQSPAPSIADVIRKHAASQPQTSGSSRSKDTAKELEEPEAAESTPRRSPNAALAAVAAARARVAALQSADSTAASAAESDSPMKWAPNAALAAVAAARANVAALQSIESPLASPRIMTYGVSSGSESGSISRSLMTEVLSRRPSAPSQTDPVETLKSISEQCESLHERYASLRVERQKVSTSIIANLKDQKPGPEYCNMLLDEQLSLAAISSSMDICIAKLKSLECRREDVIAALIAQTTQNKTSPADNIAAMIASMAISRKASLAPSADSGSRFMPTGRSTPDISVDGFSANRSTCSSFPRTMSYTSEADSYDYRLSGNSGKPSLGGDLAQRSETADDQSSDNSLKIGESPRAKRRTPLHEPSEALEQLKEETDSLNEQPTGVVSPLSRESSLDQMSQMDSISRPSSSDTSTTDELFEQPKRIRVDGAKAAKILGMLSEGGQKSPLIKMPDEFANASSEQQRDTEVEIELYSSSYRPRARAADAPTMSPSKDVEAPMESPFSRNDDLDSPSLQDLDVQLGNFPKPAPSVPPKDNSRSLPPPPSMPPPPPPKYSTTHSEQQQMRKRRHDSPLDLQQQQQQQNCSVGSNTKRPLSQKSAHTIQVYLDQDQDDLLELYKLRSAATAVS</sequence>
<protein>
    <submittedName>
        <fullName evidence="2">Uncharacterized protein</fullName>
    </submittedName>
</protein>
<name>A0A8H6R4A4_9PEZI</name>
<feature type="compositionally biased region" description="Polar residues" evidence="1">
    <location>
        <begin position="39"/>
        <end position="51"/>
    </location>
</feature>
<proteinExistence type="predicted"/>
<feature type="compositionally biased region" description="Polar residues" evidence="1">
    <location>
        <begin position="378"/>
        <end position="407"/>
    </location>
</feature>
<accession>A0A8H6R4A4</accession>
<feature type="region of interest" description="Disordered" evidence="1">
    <location>
        <begin position="373"/>
        <end position="455"/>
    </location>
</feature>
<feature type="compositionally biased region" description="Low complexity" evidence="1">
    <location>
        <begin position="912"/>
        <end position="922"/>
    </location>
</feature>
<comment type="caution">
    <text evidence="2">The sequence shown here is derived from an EMBL/GenBank/DDBJ whole genome shotgun (WGS) entry which is preliminary data.</text>
</comment>
<feature type="region of interest" description="Disordered" evidence="1">
    <location>
        <begin position="279"/>
        <end position="344"/>
    </location>
</feature>
<dbReference type="AlphaFoldDB" id="A0A8H6R4A4"/>
<feature type="region of interest" description="Disordered" evidence="1">
    <location>
        <begin position="668"/>
        <end position="695"/>
    </location>
</feature>
<feature type="compositionally biased region" description="Basic and acidic residues" evidence="1">
    <location>
        <begin position="99"/>
        <end position="110"/>
    </location>
</feature>
<keyword evidence="3" id="KW-1185">Reference proteome</keyword>
<feature type="compositionally biased region" description="Polar residues" evidence="1">
    <location>
        <begin position="279"/>
        <end position="293"/>
    </location>
</feature>
<organism evidence="2 3">
    <name type="scientific">Pseudocercospora fuligena</name>
    <dbReference type="NCBI Taxonomy" id="685502"/>
    <lineage>
        <taxon>Eukaryota</taxon>
        <taxon>Fungi</taxon>
        <taxon>Dikarya</taxon>
        <taxon>Ascomycota</taxon>
        <taxon>Pezizomycotina</taxon>
        <taxon>Dothideomycetes</taxon>
        <taxon>Dothideomycetidae</taxon>
        <taxon>Mycosphaerellales</taxon>
        <taxon>Mycosphaerellaceae</taxon>
        <taxon>Pseudocercospora</taxon>
    </lineage>
</organism>
<dbReference type="OrthoDB" id="3897620at2759"/>
<feature type="compositionally biased region" description="Polar residues" evidence="1">
    <location>
        <begin position="984"/>
        <end position="997"/>
    </location>
</feature>
<evidence type="ECO:0000313" key="2">
    <source>
        <dbReference type="EMBL" id="KAF7184980.1"/>
    </source>
</evidence>
<feature type="compositionally biased region" description="Polar residues" evidence="1">
    <location>
        <begin position="779"/>
        <end position="799"/>
    </location>
</feature>
<feature type="region of interest" description="Disordered" evidence="1">
    <location>
        <begin position="96"/>
        <end position="150"/>
    </location>
</feature>
<feature type="compositionally biased region" description="Pro residues" evidence="1">
    <location>
        <begin position="941"/>
        <end position="954"/>
    </location>
</feature>
<feature type="compositionally biased region" description="Low complexity" evidence="1">
    <location>
        <begin position="326"/>
        <end position="342"/>
    </location>
</feature>
<feature type="region of interest" description="Disordered" evidence="1">
    <location>
        <begin position="719"/>
        <end position="825"/>
    </location>
</feature>
<dbReference type="Proteomes" id="UP000660729">
    <property type="component" value="Unassembled WGS sequence"/>
</dbReference>
<reference evidence="2" key="1">
    <citation type="submission" date="2020-04" db="EMBL/GenBank/DDBJ databases">
        <title>Draft genome resource of the tomato pathogen Pseudocercospora fuligena.</title>
        <authorList>
            <person name="Zaccaron A."/>
        </authorList>
    </citation>
    <scope>NUCLEOTIDE SEQUENCE</scope>
    <source>
        <strain evidence="2">PF001</strain>
    </source>
</reference>
<feature type="compositionally biased region" description="Polar residues" evidence="1">
    <location>
        <begin position="300"/>
        <end position="309"/>
    </location>
</feature>
<evidence type="ECO:0000256" key="1">
    <source>
        <dbReference type="SAM" id="MobiDB-lite"/>
    </source>
</evidence>
<feature type="compositionally biased region" description="Basic and acidic residues" evidence="1">
    <location>
        <begin position="223"/>
        <end position="235"/>
    </location>
</feature>